<feature type="compositionally biased region" description="Basic and acidic residues" evidence="1">
    <location>
        <begin position="394"/>
        <end position="404"/>
    </location>
</feature>
<dbReference type="RefSeq" id="WP_076168194.1">
    <property type="nucleotide sequence ID" value="NZ_JBEZVB010000047.1"/>
</dbReference>
<dbReference type="InterPro" id="IPR049978">
    <property type="entry name" value="SCO6880-like"/>
</dbReference>
<dbReference type="AlphaFoldDB" id="A0A1R0KEN5"/>
<feature type="region of interest" description="Disordered" evidence="1">
    <location>
        <begin position="391"/>
        <end position="410"/>
    </location>
</feature>
<evidence type="ECO:0008006" key="5">
    <source>
        <dbReference type="Google" id="ProtNLM"/>
    </source>
</evidence>
<evidence type="ECO:0000313" key="3">
    <source>
        <dbReference type="EMBL" id="OLZ43578.1"/>
    </source>
</evidence>
<name>A0A1R0KEN5_9PSEU</name>
<keyword evidence="4" id="KW-1185">Reference proteome</keyword>
<proteinExistence type="predicted"/>
<dbReference type="Proteomes" id="UP000187486">
    <property type="component" value="Unassembled WGS sequence"/>
</dbReference>
<gene>
    <name evidence="3" type="ORF">BS329_38645</name>
</gene>
<organism evidence="3 4">
    <name type="scientific">Amycolatopsis coloradensis</name>
    <dbReference type="NCBI Taxonomy" id="76021"/>
    <lineage>
        <taxon>Bacteria</taxon>
        <taxon>Bacillati</taxon>
        <taxon>Actinomycetota</taxon>
        <taxon>Actinomycetes</taxon>
        <taxon>Pseudonocardiales</taxon>
        <taxon>Pseudonocardiaceae</taxon>
        <taxon>Amycolatopsis</taxon>
    </lineage>
</organism>
<sequence length="488" mass="52098">MARTYGGWRRRRGFEVFGLPGSSLAAVLVALCIPVLVGLLDAQAGLYALIPGLLVAAAVLVRSAGTPVVVIAVRRWIWARAHRRGFTSYRSEVVAKLPGPSYLPGPLAPLELLAVRQVTGEPAAWIWDRRGGFLTAQVRLTSTGTLMADPAAAQSWVDSFGAWQAGLGHVTGIRSVTIVVETAPSAGSRVRDYVLAHQVPDAPPLARALMADVLDELPGQTAEVHQWAAVTFDPRRLPTSPRTMVEAVADTSVALGGVVDGLNNGGVRVLGRATPGWTAARVRAAFDPGSRSQIERDRADEAPVSWQQAGPQAATEEWDHLQHDSGWSVTYALRDLPAARVRHDVLRRLMAPGRWPRRVAVTYQPYPAATAASVVDAEMLAASVRQSAARKARRDFTPRERLDAEQATSTAVEQARGAGLGEPGILVTVTVLDKADLAAACADVENRARGARLRLVRLYGAQLLGFCSTLGVGVDPHELAARTPGKAK</sequence>
<dbReference type="OrthoDB" id="4505949at2"/>
<feature type="transmembrane region" description="Helical" evidence="2">
    <location>
        <begin position="21"/>
        <end position="40"/>
    </location>
</feature>
<dbReference type="NCBIfam" id="NF042935">
    <property type="entry name" value="SCO6880_fam"/>
    <property type="match status" value="1"/>
</dbReference>
<protein>
    <recommendedName>
        <fullName evidence="5">Type VII secretion protein EccE</fullName>
    </recommendedName>
</protein>
<evidence type="ECO:0000313" key="4">
    <source>
        <dbReference type="Proteomes" id="UP000187486"/>
    </source>
</evidence>
<comment type="caution">
    <text evidence="3">The sequence shown here is derived from an EMBL/GenBank/DDBJ whole genome shotgun (WGS) entry which is preliminary data.</text>
</comment>
<feature type="transmembrane region" description="Helical" evidence="2">
    <location>
        <begin position="46"/>
        <end position="73"/>
    </location>
</feature>
<dbReference type="STRING" id="76021.BS329_38645"/>
<keyword evidence="2" id="KW-1133">Transmembrane helix</keyword>
<evidence type="ECO:0000256" key="2">
    <source>
        <dbReference type="SAM" id="Phobius"/>
    </source>
</evidence>
<dbReference type="EMBL" id="MQUQ01000031">
    <property type="protein sequence ID" value="OLZ43578.1"/>
    <property type="molecule type" value="Genomic_DNA"/>
</dbReference>
<keyword evidence="2" id="KW-0812">Transmembrane</keyword>
<keyword evidence="2" id="KW-0472">Membrane</keyword>
<evidence type="ECO:0000256" key="1">
    <source>
        <dbReference type="SAM" id="MobiDB-lite"/>
    </source>
</evidence>
<reference evidence="3 4" key="1">
    <citation type="submission" date="2016-01" db="EMBL/GenBank/DDBJ databases">
        <title>Amycolatopsis coloradensis genome sequencing and assembly.</title>
        <authorList>
            <person name="Mayilraj S."/>
        </authorList>
    </citation>
    <scope>NUCLEOTIDE SEQUENCE [LARGE SCALE GENOMIC DNA]</scope>
    <source>
        <strain evidence="3 4">DSM 44225</strain>
    </source>
</reference>
<accession>A0A1R0KEN5</accession>